<gene>
    <name evidence="2" type="ORF">HU200_023780</name>
</gene>
<dbReference type="Proteomes" id="UP000636709">
    <property type="component" value="Unassembled WGS sequence"/>
</dbReference>
<evidence type="ECO:0000259" key="1">
    <source>
        <dbReference type="Pfam" id="PF20241"/>
    </source>
</evidence>
<comment type="caution">
    <text evidence="2">The sequence shown here is derived from an EMBL/GenBank/DDBJ whole genome shotgun (WGS) entry which is preliminary data.</text>
</comment>
<evidence type="ECO:0000313" key="2">
    <source>
        <dbReference type="EMBL" id="KAF8720528.1"/>
    </source>
</evidence>
<protein>
    <recommendedName>
        <fullName evidence="1">DUF6598 domain-containing protein</fullName>
    </recommendedName>
</protein>
<dbReference type="Pfam" id="PF20241">
    <property type="entry name" value="DUF6598"/>
    <property type="match status" value="1"/>
</dbReference>
<dbReference type="OrthoDB" id="692871at2759"/>
<keyword evidence="3" id="KW-1185">Reference proteome</keyword>
<accession>A0A835C8D9</accession>
<feature type="domain" description="DUF6598" evidence="1">
    <location>
        <begin position="2"/>
        <end position="131"/>
    </location>
</feature>
<reference evidence="2" key="1">
    <citation type="submission" date="2020-07" db="EMBL/GenBank/DDBJ databases">
        <title>Genome sequence and genetic diversity analysis of an under-domesticated orphan crop, white fonio (Digitaria exilis).</title>
        <authorList>
            <person name="Bennetzen J.L."/>
            <person name="Chen S."/>
            <person name="Ma X."/>
            <person name="Wang X."/>
            <person name="Yssel A.E.J."/>
            <person name="Chaluvadi S.R."/>
            <person name="Johnson M."/>
            <person name="Gangashetty P."/>
            <person name="Hamidou F."/>
            <person name="Sanogo M.D."/>
            <person name="Zwaenepoel A."/>
            <person name="Wallace J."/>
            <person name="Van De Peer Y."/>
            <person name="Van Deynze A."/>
        </authorList>
    </citation>
    <scope>NUCLEOTIDE SEQUENCE</scope>
    <source>
        <tissue evidence="2">Leaves</tissue>
    </source>
</reference>
<sequence length="151" mass="16156">MKVESNSLDTRLGTVEVMFVVAKRAVEAAISVELLNMGEFCGEITARTSSIQESVVLHDSKKVAGGAIMTCNGGGAIQLLRRVVAVSLKEKLELTARTGDGENKSTVWFTPRASGGDEVEIVCGPIKMLVKPSVVDQVLPYFGLDDVSNRD</sequence>
<dbReference type="PANTHER" id="PTHR33065:SF64">
    <property type="entry name" value="OS05G0109100 PROTEIN"/>
    <property type="match status" value="1"/>
</dbReference>
<dbReference type="AlphaFoldDB" id="A0A835C8D9"/>
<organism evidence="2 3">
    <name type="scientific">Digitaria exilis</name>
    <dbReference type="NCBI Taxonomy" id="1010633"/>
    <lineage>
        <taxon>Eukaryota</taxon>
        <taxon>Viridiplantae</taxon>
        <taxon>Streptophyta</taxon>
        <taxon>Embryophyta</taxon>
        <taxon>Tracheophyta</taxon>
        <taxon>Spermatophyta</taxon>
        <taxon>Magnoliopsida</taxon>
        <taxon>Liliopsida</taxon>
        <taxon>Poales</taxon>
        <taxon>Poaceae</taxon>
        <taxon>PACMAD clade</taxon>
        <taxon>Panicoideae</taxon>
        <taxon>Panicodae</taxon>
        <taxon>Paniceae</taxon>
        <taxon>Anthephorinae</taxon>
        <taxon>Digitaria</taxon>
    </lineage>
</organism>
<name>A0A835C8D9_9POAL</name>
<proteinExistence type="predicted"/>
<dbReference type="InterPro" id="IPR046533">
    <property type="entry name" value="DUF6598"/>
</dbReference>
<evidence type="ECO:0000313" key="3">
    <source>
        <dbReference type="Proteomes" id="UP000636709"/>
    </source>
</evidence>
<dbReference type="PANTHER" id="PTHR33065">
    <property type="entry name" value="OS07G0486400 PROTEIN"/>
    <property type="match status" value="1"/>
</dbReference>
<dbReference type="EMBL" id="JACEFO010001695">
    <property type="protein sequence ID" value="KAF8720528.1"/>
    <property type="molecule type" value="Genomic_DNA"/>
</dbReference>